<dbReference type="Gramene" id="Zm00001eb382870_T001">
    <property type="protein sequence ID" value="Zm00001eb382870_P001"/>
    <property type="gene ID" value="Zm00001eb382870"/>
</dbReference>
<dbReference type="InParanoid" id="A0A804R2S5"/>
<evidence type="ECO:0000313" key="1">
    <source>
        <dbReference type="EnsemblPlants" id="Zm00001eb382870_P001"/>
    </source>
</evidence>
<keyword evidence="2" id="KW-1185">Reference proteome</keyword>
<protein>
    <submittedName>
        <fullName evidence="1">Uncharacterized protein</fullName>
    </submittedName>
</protein>
<evidence type="ECO:0000313" key="2">
    <source>
        <dbReference type="Proteomes" id="UP000007305"/>
    </source>
</evidence>
<sequence length="140" mass="14432">MAPGPPCVSSPGGTSLPAALAQVAAVAQLGAHLSARPLQRLPLLWSSRARASPASTRLSGARLPLPESSAAVQLPAHALLCSHGMFLRPARAPWLAPMRAHLPALRSLHGHRALPCWQPNSLLGRAPPLLPLLAVTGSGS</sequence>
<organism evidence="1 2">
    <name type="scientific">Zea mays</name>
    <name type="common">Maize</name>
    <dbReference type="NCBI Taxonomy" id="4577"/>
    <lineage>
        <taxon>Eukaryota</taxon>
        <taxon>Viridiplantae</taxon>
        <taxon>Streptophyta</taxon>
        <taxon>Embryophyta</taxon>
        <taxon>Tracheophyta</taxon>
        <taxon>Spermatophyta</taxon>
        <taxon>Magnoliopsida</taxon>
        <taxon>Liliopsida</taxon>
        <taxon>Poales</taxon>
        <taxon>Poaceae</taxon>
        <taxon>PACMAD clade</taxon>
        <taxon>Panicoideae</taxon>
        <taxon>Andropogonodae</taxon>
        <taxon>Andropogoneae</taxon>
        <taxon>Tripsacinae</taxon>
        <taxon>Zea</taxon>
    </lineage>
</organism>
<accession>A0A804R2S5</accession>
<name>A0A804R2S5_MAIZE</name>
<proteinExistence type="predicted"/>
<dbReference type="Proteomes" id="UP000007305">
    <property type="component" value="Chromosome 9"/>
</dbReference>
<dbReference type="AlphaFoldDB" id="A0A804R2S5"/>
<reference evidence="2" key="1">
    <citation type="journal article" date="2009" name="Science">
        <title>The B73 maize genome: complexity, diversity, and dynamics.</title>
        <authorList>
            <person name="Schnable P.S."/>
            <person name="Ware D."/>
            <person name="Fulton R.S."/>
            <person name="Stein J.C."/>
            <person name="Wei F."/>
            <person name="Pasternak S."/>
            <person name="Liang C."/>
            <person name="Zhang J."/>
            <person name="Fulton L."/>
            <person name="Graves T.A."/>
            <person name="Minx P."/>
            <person name="Reily A.D."/>
            <person name="Courtney L."/>
            <person name="Kruchowski S.S."/>
            <person name="Tomlinson C."/>
            <person name="Strong C."/>
            <person name="Delehaunty K."/>
            <person name="Fronick C."/>
            <person name="Courtney B."/>
            <person name="Rock S.M."/>
            <person name="Belter E."/>
            <person name="Du F."/>
            <person name="Kim K."/>
            <person name="Abbott R.M."/>
            <person name="Cotton M."/>
            <person name="Levy A."/>
            <person name="Marchetto P."/>
            <person name="Ochoa K."/>
            <person name="Jackson S.M."/>
            <person name="Gillam B."/>
            <person name="Chen W."/>
            <person name="Yan L."/>
            <person name="Higginbotham J."/>
            <person name="Cardenas M."/>
            <person name="Waligorski J."/>
            <person name="Applebaum E."/>
            <person name="Phelps L."/>
            <person name="Falcone J."/>
            <person name="Kanchi K."/>
            <person name="Thane T."/>
            <person name="Scimone A."/>
            <person name="Thane N."/>
            <person name="Henke J."/>
            <person name="Wang T."/>
            <person name="Ruppert J."/>
            <person name="Shah N."/>
            <person name="Rotter K."/>
            <person name="Hodges J."/>
            <person name="Ingenthron E."/>
            <person name="Cordes M."/>
            <person name="Kohlberg S."/>
            <person name="Sgro J."/>
            <person name="Delgado B."/>
            <person name="Mead K."/>
            <person name="Chinwalla A."/>
            <person name="Leonard S."/>
            <person name="Crouse K."/>
            <person name="Collura K."/>
            <person name="Kudrna D."/>
            <person name="Currie J."/>
            <person name="He R."/>
            <person name="Angelova A."/>
            <person name="Rajasekar S."/>
            <person name="Mueller T."/>
            <person name="Lomeli R."/>
            <person name="Scara G."/>
            <person name="Ko A."/>
            <person name="Delaney K."/>
            <person name="Wissotski M."/>
            <person name="Lopez G."/>
            <person name="Campos D."/>
            <person name="Braidotti M."/>
            <person name="Ashley E."/>
            <person name="Golser W."/>
            <person name="Kim H."/>
            <person name="Lee S."/>
            <person name="Lin J."/>
            <person name="Dujmic Z."/>
            <person name="Kim W."/>
            <person name="Talag J."/>
            <person name="Zuccolo A."/>
            <person name="Fan C."/>
            <person name="Sebastian A."/>
            <person name="Kramer M."/>
            <person name="Spiegel L."/>
            <person name="Nascimento L."/>
            <person name="Zutavern T."/>
            <person name="Miller B."/>
            <person name="Ambroise C."/>
            <person name="Muller S."/>
            <person name="Spooner W."/>
            <person name="Narechania A."/>
            <person name="Ren L."/>
            <person name="Wei S."/>
            <person name="Kumari S."/>
            <person name="Faga B."/>
            <person name="Levy M.J."/>
            <person name="McMahan L."/>
            <person name="Van Buren P."/>
            <person name="Vaughn M.W."/>
            <person name="Ying K."/>
            <person name="Yeh C.-T."/>
            <person name="Emrich S.J."/>
            <person name="Jia Y."/>
            <person name="Kalyanaraman A."/>
            <person name="Hsia A.-P."/>
            <person name="Barbazuk W.B."/>
            <person name="Baucom R.S."/>
            <person name="Brutnell T.P."/>
            <person name="Carpita N.C."/>
            <person name="Chaparro C."/>
            <person name="Chia J.-M."/>
            <person name="Deragon J.-M."/>
            <person name="Estill J.C."/>
            <person name="Fu Y."/>
            <person name="Jeddeloh J.A."/>
            <person name="Han Y."/>
            <person name="Lee H."/>
            <person name="Li P."/>
            <person name="Lisch D.R."/>
            <person name="Liu S."/>
            <person name="Liu Z."/>
            <person name="Nagel D.H."/>
            <person name="McCann M.C."/>
            <person name="SanMiguel P."/>
            <person name="Myers A.M."/>
            <person name="Nettleton D."/>
            <person name="Nguyen J."/>
            <person name="Penning B.W."/>
            <person name="Ponnala L."/>
            <person name="Schneider K.L."/>
            <person name="Schwartz D.C."/>
            <person name="Sharma A."/>
            <person name="Soderlund C."/>
            <person name="Springer N.M."/>
            <person name="Sun Q."/>
            <person name="Wang H."/>
            <person name="Waterman M."/>
            <person name="Westerman R."/>
            <person name="Wolfgruber T.K."/>
            <person name="Yang L."/>
            <person name="Yu Y."/>
            <person name="Zhang L."/>
            <person name="Zhou S."/>
            <person name="Zhu Q."/>
            <person name="Bennetzen J.L."/>
            <person name="Dawe R.K."/>
            <person name="Jiang J."/>
            <person name="Jiang N."/>
            <person name="Presting G.G."/>
            <person name="Wessler S.R."/>
            <person name="Aluru S."/>
            <person name="Martienssen R.A."/>
            <person name="Clifton S.W."/>
            <person name="McCombie W.R."/>
            <person name="Wing R.A."/>
            <person name="Wilson R.K."/>
        </authorList>
    </citation>
    <scope>NUCLEOTIDE SEQUENCE [LARGE SCALE GENOMIC DNA]</scope>
    <source>
        <strain evidence="2">cv. B73</strain>
    </source>
</reference>
<reference evidence="1" key="3">
    <citation type="submission" date="2021-05" db="UniProtKB">
        <authorList>
            <consortium name="EnsemblPlants"/>
        </authorList>
    </citation>
    <scope>IDENTIFICATION</scope>
    <source>
        <strain evidence="1">cv. B73</strain>
    </source>
</reference>
<reference evidence="1" key="2">
    <citation type="submission" date="2019-07" db="EMBL/GenBank/DDBJ databases">
        <authorList>
            <person name="Seetharam A."/>
            <person name="Woodhouse M."/>
            <person name="Cannon E."/>
        </authorList>
    </citation>
    <scope>NUCLEOTIDE SEQUENCE [LARGE SCALE GENOMIC DNA]</scope>
    <source>
        <strain evidence="1">cv. B73</strain>
    </source>
</reference>
<dbReference type="EnsemblPlants" id="Zm00001eb382870_T001">
    <property type="protein sequence ID" value="Zm00001eb382870_P001"/>
    <property type="gene ID" value="Zm00001eb382870"/>
</dbReference>